<evidence type="ECO:0000256" key="3">
    <source>
        <dbReference type="ARBA" id="ARBA00023125"/>
    </source>
</evidence>
<dbReference type="RefSeq" id="WP_244699966.1">
    <property type="nucleotide sequence ID" value="NZ_BAAADN010000002.1"/>
</dbReference>
<evidence type="ECO:0000313" key="8">
    <source>
        <dbReference type="EMBL" id="UOO94378.1"/>
    </source>
</evidence>
<dbReference type="Pfam" id="PF13977">
    <property type="entry name" value="TetR_C_6"/>
    <property type="match status" value="1"/>
</dbReference>
<organism evidence="7 10">
    <name type="scientific">Halococcus dombrowskii</name>
    <dbReference type="NCBI Taxonomy" id="179637"/>
    <lineage>
        <taxon>Archaea</taxon>
        <taxon>Methanobacteriati</taxon>
        <taxon>Methanobacteriota</taxon>
        <taxon>Stenosarchaea group</taxon>
        <taxon>Halobacteria</taxon>
        <taxon>Halobacteriales</taxon>
        <taxon>Halococcaceae</taxon>
        <taxon>Halococcus</taxon>
    </lineage>
</organism>
<evidence type="ECO:0000313" key="7">
    <source>
        <dbReference type="EMBL" id="GAA0450029.1"/>
    </source>
</evidence>
<keyword evidence="1" id="KW-0678">Repressor</keyword>
<evidence type="ECO:0000259" key="6">
    <source>
        <dbReference type="PROSITE" id="PS50977"/>
    </source>
</evidence>
<accession>A0AAV3SBG5</accession>
<keyword evidence="9" id="KW-1185">Reference proteome</keyword>
<dbReference type="PANTHER" id="PTHR30055">
    <property type="entry name" value="HTH-TYPE TRANSCRIPTIONAL REGULATOR RUTR"/>
    <property type="match status" value="1"/>
</dbReference>
<dbReference type="GO" id="GO:0003700">
    <property type="term" value="F:DNA-binding transcription factor activity"/>
    <property type="evidence" value="ECO:0007669"/>
    <property type="project" value="TreeGrafter"/>
</dbReference>
<sequence length="199" mass="22536">MSADTARNETQIEIMEATYRALCEHGYADLTIQAIADEFDKSKSLLYYHYDTKDEILIAFLSYLLDQFSIEDAIDRDESPDEQLWTLVDEFLPESPPDEHREFQLALFELRSRALSKAAYREQFTRVDRLIHDAFVDVLAAGVDDGSFREIGVEETATLLVSTVTGAMLRRVTTDDDVTAAREAVVDLVESRLIADGDD</sequence>
<evidence type="ECO:0000256" key="5">
    <source>
        <dbReference type="PROSITE-ProRule" id="PRU00335"/>
    </source>
</evidence>
<dbReference type="InterPro" id="IPR009057">
    <property type="entry name" value="Homeodomain-like_sf"/>
</dbReference>
<dbReference type="InterPro" id="IPR039538">
    <property type="entry name" value="BetI_C"/>
</dbReference>
<reference evidence="7" key="1">
    <citation type="journal article" date="2014" name="Int. J. Syst. Evol. Microbiol.">
        <title>Complete genome sequence of Corynebacterium casei LMG S-19264T (=DSM 44701T), isolated from a smear-ripened cheese.</title>
        <authorList>
            <consortium name="US DOE Joint Genome Institute (JGI-PGF)"/>
            <person name="Walter F."/>
            <person name="Albersmeier A."/>
            <person name="Kalinowski J."/>
            <person name="Ruckert C."/>
        </authorList>
    </citation>
    <scope>NUCLEOTIDE SEQUENCE</scope>
    <source>
        <strain evidence="7">JCM 12289</strain>
    </source>
</reference>
<dbReference type="EMBL" id="CP095005">
    <property type="protein sequence ID" value="UOO94378.1"/>
    <property type="molecule type" value="Genomic_DNA"/>
</dbReference>
<dbReference type="Proteomes" id="UP000830542">
    <property type="component" value="Chromosome"/>
</dbReference>
<feature type="domain" description="HTH tetR-type" evidence="6">
    <location>
        <begin position="8"/>
        <end position="68"/>
    </location>
</feature>
<dbReference type="PROSITE" id="PS50977">
    <property type="entry name" value="HTH_TETR_2"/>
    <property type="match status" value="1"/>
</dbReference>
<keyword evidence="3 5" id="KW-0238">DNA-binding</keyword>
<reference evidence="8" key="2">
    <citation type="submission" date="2022-04" db="EMBL/GenBank/DDBJ databases">
        <title>Sequencing and genomic assembly of Halococcus dombrowskii.</title>
        <authorList>
            <person name="Lim S.W."/>
            <person name="MacLea K.S."/>
        </authorList>
    </citation>
    <scope>NUCLEOTIDE SEQUENCE</scope>
    <source>
        <strain evidence="8">H4</strain>
    </source>
</reference>
<gene>
    <name evidence="7" type="ORF">GCM10008985_01940</name>
    <name evidence="8" type="ORF">MUK72_10410</name>
</gene>
<evidence type="ECO:0000256" key="2">
    <source>
        <dbReference type="ARBA" id="ARBA00023015"/>
    </source>
</evidence>
<protein>
    <submittedName>
        <fullName evidence="8">TetR/AcrR family transcriptional regulator</fullName>
    </submittedName>
</protein>
<dbReference type="Pfam" id="PF00440">
    <property type="entry name" value="TetR_N"/>
    <property type="match status" value="1"/>
</dbReference>
<dbReference type="Gene3D" id="1.10.357.10">
    <property type="entry name" value="Tetracycline Repressor, domain 2"/>
    <property type="match status" value="1"/>
</dbReference>
<dbReference type="GO" id="GO:0000976">
    <property type="term" value="F:transcription cis-regulatory region binding"/>
    <property type="evidence" value="ECO:0007669"/>
    <property type="project" value="TreeGrafter"/>
</dbReference>
<name>A0AAV3SBG5_HALDO</name>
<dbReference type="GeneID" id="71762264"/>
<evidence type="ECO:0000313" key="10">
    <source>
        <dbReference type="Proteomes" id="UP001500962"/>
    </source>
</evidence>
<dbReference type="InterPro" id="IPR050109">
    <property type="entry name" value="HTH-type_TetR-like_transc_reg"/>
</dbReference>
<dbReference type="KEGG" id="hdo:MUK72_10410"/>
<dbReference type="InterPro" id="IPR001647">
    <property type="entry name" value="HTH_TetR"/>
</dbReference>
<reference evidence="7" key="3">
    <citation type="submission" date="2023-12" db="EMBL/GenBank/DDBJ databases">
        <authorList>
            <person name="Sun Q."/>
            <person name="Inoue M."/>
        </authorList>
    </citation>
    <scope>NUCLEOTIDE SEQUENCE</scope>
    <source>
        <strain evidence="7">JCM 12289</strain>
    </source>
</reference>
<keyword evidence="4" id="KW-0804">Transcription</keyword>
<proteinExistence type="predicted"/>
<dbReference type="SUPFAM" id="SSF46689">
    <property type="entry name" value="Homeodomain-like"/>
    <property type="match status" value="1"/>
</dbReference>
<evidence type="ECO:0000313" key="9">
    <source>
        <dbReference type="Proteomes" id="UP000830542"/>
    </source>
</evidence>
<evidence type="ECO:0000256" key="1">
    <source>
        <dbReference type="ARBA" id="ARBA00022491"/>
    </source>
</evidence>
<dbReference type="EMBL" id="BAAADN010000002">
    <property type="protein sequence ID" value="GAA0450029.1"/>
    <property type="molecule type" value="Genomic_DNA"/>
</dbReference>
<dbReference type="AlphaFoldDB" id="A0AAV3SBG5"/>
<dbReference type="PANTHER" id="PTHR30055:SF234">
    <property type="entry name" value="HTH-TYPE TRANSCRIPTIONAL REGULATOR BETI"/>
    <property type="match status" value="1"/>
</dbReference>
<dbReference type="InterPro" id="IPR036271">
    <property type="entry name" value="Tet_transcr_reg_TetR-rel_C_sf"/>
</dbReference>
<dbReference type="Proteomes" id="UP001500962">
    <property type="component" value="Unassembled WGS sequence"/>
</dbReference>
<dbReference type="SUPFAM" id="SSF48498">
    <property type="entry name" value="Tetracyclin repressor-like, C-terminal domain"/>
    <property type="match status" value="1"/>
</dbReference>
<feature type="DNA-binding region" description="H-T-H motif" evidence="5">
    <location>
        <begin position="31"/>
        <end position="50"/>
    </location>
</feature>
<evidence type="ECO:0000256" key="4">
    <source>
        <dbReference type="ARBA" id="ARBA00023163"/>
    </source>
</evidence>
<dbReference type="PRINTS" id="PR00455">
    <property type="entry name" value="HTHTETR"/>
</dbReference>
<keyword evidence="2" id="KW-0805">Transcription regulation</keyword>